<dbReference type="EMBL" id="JAMZIH010002917">
    <property type="protein sequence ID" value="KAJ1677139.1"/>
    <property type="molecule type" value="Genomic_DNA"/>
</dbReference>
<name>A0ACC1HT94_9FUNG</name>
<accession>A0ACC1HT94</accession>
<protein>
    <submittedName>
        <fullName evidence="1">Uncharacterized protein</fullName>
    </submittedName>
</protein>
<organism evidence="1 2">
    <name type="scientific">Spiromyces aspiralis</name>
    <dbReference type="NCBI Taxonomy" id="68401"/>
    <lineage>
        <taxon>Eukaryota</taxon>
        <taxon>Fungi</taxon>
        <taxon>Fungi incertae sedis</taxon>
        <taxon>Zoopagomycota</taxon>
        <taxon>Kickxellomycotina</taxon>
        <taxon>Kickxellomycetes</taxon>
        <taxon>Kickxellales</taxon>
        <taxon>Kickxellaceae</taxon>
        <taxon>Spiromyces</taxon>
    </lineage>
</organism>
<reference evidence="1" key="1">
    <citation type="submission" date="2022-06" db="EMBL/GenBank/DDBJ databases">
        <title>Phylogenomic reconstructions and comparative analyses of Kickxellomycotina fungi.</title>
        <authorList>
            <person name="Reynolds N.K."/>
            <person name="Stajich J.E."/>
            <person name="Barry K."/>
            <person name="Grigoriev I.V."/>
            <person name="Crous P."/>
            <person name="Smith M.E."/>
        </authorList>
    </citation>
    <scope>NUCLEOTIDE SEQUENCE</scope>
    <source>
        <strain evidence="1">RSA 2271</strain>
    </source>
</reference>
<evidence type="ECO:0000313" key="2">
    <source>
        <dbReference type="Proteomes" id="UP001145114"/>
    </source>
</evidence>
<gene>
    <name evidence="1" type="ORF">EV182_006790</name>
</gene>
<sequence>MGSVSPGPSLSDRAVFSASDIDDTDLIMPHQVEGVEAVLEDMMSRGPKSDIIRKQRLAATTTPKRTASIITSDGALFETPKAIEGGGLPRLKSSKSQPALHRSPTMTAIGGSKRHSYAINHSQSKQTGNSGGSIVNCIDLTTIPRKPPSPQKQQQQQQQEDKNNHGEPDPSSEGDNGATYSKDDEVSLSTDGEGTSDNDDVSSLDIDKAEESGPPVPEIKLPVNTAHPGDLFLSDRIVQLNSLIDRKRQQIAIVDTLLARVNDKQHANEERLLLKSRRELSNEVQRLLEQRRVYERQSRLNTLLPARTIIHIPRTTLAIAEAEPKPLGANPRKASQIGSRM</sequence>
<evidence type="ECO:0000313" key="1">
    <source>
        <dbReference type="EMBL" id="KAJ1677139.1"/>
    </source>
</evidence>
<feature type="non-terminal residue" evidence="1">
    <location>
        <position position="341"/>
    </location>
</feature>
<dbReference type="Proteomes" id="UP001145114">
    <property type="component" value="Unassembled WGS sequence"/>
</dbReference>
<comment type="caution">
    <text evidence="1">The sequence shown here is derived from an EMBL/GenBank/DDBJ whole genome shotgun (WGS) entry which is preliminary data.</text>
</comment>
<keyword evidence="2" id="KW-1185">Reference proteome</keyword>
<proteinExistence type="predicted"/>